<dbReference type="Proteomes" id="UP000276991">
    <property type="component" value="Unassembled WGS sequence"/>
</dbReference>
<evidence type="ECO:0000256" key="1">
    <source>
        <dbReference type="SAM" id="MobiDB-lite"/>
    </source>
</evidence>
<proteinExistence type="predicted"/>
<accession>A0A498SJA7</accession>
<dbReference type="AlphaFoldDB" id="A0A498SJA7"/>
<dbReference type="EMBL" id="UPTC01000771">
    <property type="protein sequence ID" value="VBB30048.1"/>
    <property type="molecule type" value="Genomic_DNA"/>
</dbReference>
<sequence length="171" mass="19875">MNMYNNEQEMTPRPRKNFGTPRTTTSMKDSHFHNPFRSPYAFPAFSDYATVPSPHSPFRYNSPYQHQKRHCYPCAPAYSISNLTSAQHPPNWHNPLGASSPYISKNPQNMIQGRGGFSSISPDIRRYDHKNSRTIRLAEQFDVNDYVIPAMTSNPWSKLEEFYANRRLDEQ</sequence>
<dbReference type="OrthoDB" id="5815335at2759"/>
<gene>
    <name evidence="2" type="ORF">NAV_LOCUS4839</name>
</gene>
<name>A0A498SJA7_ACAVI</name>
<feature type="region of interest" description="Disordered" evidence="1">
    <location>
        <begin position="1"/>
        <end position="32"/>
    </location>
</feature>
<organism evidence="2 3">
    <name type="scientific">Acanthocheilonema viteae</name>
    <name type="common">Filarial nematode worm</name>
    <name type="synonym">Dipetalonema viteae</name>
    <dbReference type="NCBI Taxonomy" id="6277"/>
    <lineage>
        <taxon>Eukaryota</taxon>
        <taxon>Metazoa</taxon>
        <taxon>Ecdysozoa</taxon>
        <taxon>Nematoda</taxon>
        <taxon>Chromadorea</taxon>
        <taxon>Rhabditida</taxon>
        <taxon>Spirurina</taxon>
        <taxon>Spiruromorpha</taxon>
        <taxon>Filarioidea</taxon>
        <taxon>Onchocercidae</taxon>
        <taxon>Acanthocheilonema</taxon>
    </lineage>
</organism>
<keyword evidence="3" id="KW-1185">Reference proteome</keyword>
<reference evidence="2 3" key="1">
    <citation type="submission" date="2018-08" db="EMBL/GenBank/DDBJ databases">
        <authorList>
            <person name="Laetsch R D."/>
            <person name="Stevens L."/>
            <person name="Kumar S."/>
            <person name="Blaxter L. M."/>
        </authorList>
    </citation>
    <scope>NUCLEOTIDE SEQUENCE [LARGE SCALE GENOMIC DNA]</scope>
</reference>
<evidence type="ECO:0000313" key="2">
    <source>
        <dbReference type="EMBL" id="VBB30048.1"/>
    </source>
</evidence>
<evidence type="ECO:0000313" key="3">
    <source>
        <dbReference type="Proteomes" id="UP000276991"/>
    </source>
</evidence>
<protein>
    <submittedName>
        <fullName evidence="2">Uncharacterized protein</fullName>
    </submittedName>
</protein>